<proteinExistence type="predicted"/>
<protein>
    <submittedName>
        <fullName evidence="1">Uncharacterized protein</fullName>
    </submittedName>
</protein>
<name>A0ABR7X819_9SPHI</name>
<organism evidence="1 2">
    <name type="scientific">Mucilaginibacter rigui</name>
    <dbReference type="NCBI Taxonomy" id="534635"/>
    <lineage>
        <taxon>Bacteria</taxon>
        <taxon>Pseudomonadati</taxon>
        <taxon>Bacteroidota</taxon>
        <taxon>Sphingobacteriia</taxon>
        <taxon>Sphingobacteriales</taxon>
        <taxon>Sphingobacteriaceae</taxon>
        <taxon>Mucilaginibacter</taxon>
    </lineage>
</organism>
<dbReference type="Proteomes" id="UP000618754">
    <property type="component" value="Unassembled WGS sequence"/>
</dbReference>
<dbReference type="RefSeq" id="WP_191175785.1">
    <property type="nucleotide sequence ID" value="NZ_JACWMW010000002.1"/>
</dbReference>
<dbReference type="EMBL" id="JACWMW010000002">
    <property type="protein sequence ID" value="MBD1385937.1"/>
    <property type="molecule type" value="Genomic_DNA"/>
</dbReference>
<evidence type="ECO:0000313" key="1">
    <source>
        <dbReference type="EMBL" id="MBD1385937.1"/>
    </source>
</evidence>
<reference evidence="1 2" key="1">
    <citation type="submission" date="2020-09" db="EMBL/GenBank/DDBJ databases">
        <title>Novel species of Mucilaginibacter isolated from a glacier on the Tibetan Plateau.</title>
        <authorList>
            <person name="Liu Q."/>
            <person name="Xin Y.-H."/>
        </authorList>
    </citation>
    <scope>NUCLEOTIDE SEQUENCE [LARGE SCALE GENOMIC DNA]</scope>
    <source>
        <strain evidence="1 2">CGMCC 1.13878</strain>
    </source>
</reference>
<accession>A0ABR7X819</accession>
<gene>
    <name evidence="1" type="ORF">IDJ75_11650</name>
</gene>
<comment type="caution">
    <text evidence="1">The sequence shown here is derived from an EMBL/GenBank/DDBJ whole genome shotgun (WGS) entry which is preliminary data.</text>
</comment>
<sequence length="52" mass="5922">MNDKPPKIRISAEEAVNILAKNGMKVTISEAKNILDLLYLLAKLEVDHYLKR</sequence>
<evidence type="ECO:0000313" key="2">
    <source>
        <dbReference type="Proteomes" id="UP000618754"/>
    </source>
</evidence>
<keyword evidence="2" id="KW-1185">Reference proteome</keyword>